<feature type="transmembrane region" description="Helical" evidence="10">
    <location>
        <begin position="6"/>
        <end position="25"/>
    </location>
</feature>
<sequence>MIFTLLLGFLFGIIFSSIVIIYLFFQVLSKKVDPKQQQYIQQQKLAKKSNTASNRKGGILNGVTSLVFAPSSSQQQQQQQKQQTTYDLIDLSDQPPTSIETCKWINFITARLLSDINNSNQFIHKVYNILNNIFDEQTKPDFLGKVHFSDINFGTTTPEVGTVKLVSPPNAPVSILEFDIIYSGDASVTASSELWLNWPQRHMACLPVKTKLSIKQFSGKFVLYIPNTPNPVCSLYLKDSPQISIRMISKMGYETVLKEPGKLGSFLQTHIIKFINQKLVAPNKISFNLFSFLYSPMIVNHNSISNSSSNHHNSHHHHHHSNNNSSNTASPLSLTPMSVSTGVSPITSPILSSTATNGNVASFLSSSSPLSSSTPSLSSKKSSSSSPLLSSKPTSLRTSKRNTNAVVVLPTTTV</sequence>
<comment type="subcellular location">
    <subcellularLocation>
        <location evidence="1">Endoplasmic reticulum membrane</location>
    </subcellularLocation>
</comment>
<protein>
    <recommendedName>
        <fullName evidence="11">SMP-LTD domain-containing protein</fullName>
    </recommendedName>
</protein>
<comment type="caution">
    <text evidence="12">The sequence shown here is derived from an EMBL/GenBank/DDBJ whole genome shotgun (WGS) entry which is preliminary data.</text>
</comment>
<organism evidence="12 13">
    <name type="scientific">Polysphondylium violaceum</name>
    <dbReference type="NCBI Taxonomy" id="133409"/>
    <lineage>
        <taxon>Eukaryota</taxon>
        <taxon>Amoebozoa</taxon>
        <taxon>Evosea</taxon>
        <taxon>Eumycetozoa</taxon>
        <taxon>Dictyostelia</taxon>
        <taxon>Dictyosteliales</taxon>
        <taxon>Dictyosteliaceae</taxon>
        <taxon>Polysphondylium</taxon>
    </lineage>
</organism>
<keyword evidence="4" id="KW-0256">Endoplasmic reticulum</keyword>
<dbReference type="GO" id="GO:0005789">
    <property type="term" value="C:endoplasmic reticulum membrane"/>
    <property type="evidence" value="ECO:0007669"/>
    <property type="project" value="UniProtKB-SubCell"/>
</dbReference>
<feature type="compositionally biased region" description="Basic residues" evidence="9">
    <location>
        <begin position="312"/>
        <end position="321"/>
    </location>
</feature>
<evidence type="ECO:0000256" key="4">
    <source>
        <dbReference type="ARBA" id="ARBA00022824"/>
    </source>
</evidence>
<evidence type="ECO:0000256" key="5">
    <source>
        <dbReference type="ARBA" id="ARBA00022989"/>
    </source>
</evidence>
<evidence type="ECO:0000313" key="12">
    <source>
        <dbReference type="EMBL" id="KAF2072022.1"/>
    </source>
</evidence>
<dbReference type="InterPro" id="IPR031468">
    <property type="entry name" value="SMP_LBD"/>
</dbReference>
<dbReference type="PANTHER" id="PTHR13466:SF7">
    <property type="entry name" value="SMP-LTD DOMAIN-CONTAINING PROTEIN"/>
    <property type="match status" value="1"/>
</dbReference>
<keyword evidence="7" id="KW-0446">Lipid-binding</keyword>
<evidence type="ECO:0000256" key="9">
    <source>
        <dbReference type="SAM" id="MobiDB-lite"/>
    </source>
</evidence>
<evidence type="ECO:0000313" key="13">
    <source>
        <dbReference type="Proteomes" id="UP000695562"/>
    </source>
</evidence>
<dbReference type="EMBL" id="AJWJ01000317">
    <property type="protein sequence ID" value="KAF2072022.1"/>
    <property type="molecule type" value="Genomic_DNA"/>
</dbReference>
<reference evidence="12" key="1">
    <citation type="submission" date="2020-01" db="EMBL/GenBank/DDBJ databases">
        <title>Development of genomics and gene disruption for Polysphondylium violaceum indicates a role for the polyketide synthase stlB in stalk morphogenesis.</title>
        <authorList>
            <person name="Narita B."/>
            <person name="Kawabe Y."/>
            <person name="Kin K."/>
            <person name="Saito T."/>
            <person name="Gibbs R."/>
            <person name="Kuspa A."/>
            <person name="Muzny D."/>
            <person name="Queller D."/>
            <person name="Richards S."/>
            <person name="Strassman J."/>
            <person name="Sucgang R."/>
            <person name="Worley K."/>
            <person name="Schaap P."/>
        </authorList>
    </citation>
    <scope>NUCLEOTIDE SEQUENCE</scope>
    <source>
        <strain evidence="12">QSvi11</strain>
    </source>
</reference>
<keyword evidence="13" id="KW-1185">Reference proteome</keyword>
<keyword evidence="5 10" id="KW-1133">Transmembrane helix</keyword>
<dbReference type="InterPro" id="IPR019411">
    <property type="entry name" value="MMM1_dom"/>
</dbReference>
<evidence type="ECO:0000259" key="11">
    <source>
        <dbReference type="PROSITE" id="PS51847"/>
    </source>
</evidence>
<keyword evidence="2" id="KW-0813">Transport</keyword>
<dbReference type="Proteomes" id="UP000695562">
    <property type="component" value="Unassembled WGS sequence"/>
</dbReference>
<proteinExistence type="predicted"/>
<feature type="compositionally biased region" description="Polar residues" evidence="9">
    <location>
        <begin position="402"/>
        <end position="414"/>
    </location>
</feature>
<evidence type="ECO:0000256" key="2">
    <source>
        <dbReference type="ARBA" id="ARBA00022448"/>
    </source>
</evidence>
<feature type="domain" description="SMP-LTD" evidence="11">
    <location>
        <begin position="98"/>
        <end position="290"/>
    </location>
</feature>
<dbReference type="OrthoDB" id="5599157at2759"/>
<accession>A0A8J4PRK3</accession>
<dbReference type="AlphaFoldDB" id="A0A8J4PRK3"/>
<dbReference type="CDD" id="cd21671">
    <property type="entry name" value="SMP_Mmm1"/>
    <property type="match status" value="1"/>
</dbReference>
<evidence type="ECO:0000256" key="6">
    <source>
        <dbReference type="ARBA" id="ARBA00023055"/>
    </source>
</evidence>
<evidence type="ECO:0000256" key="1">
    <source>
        <dbReference type="ARBA" id="ARBA00004586"/>
    </source>
</evidence>
<evidence type="ECO:0000256" key="8">
    <source>
        <dbReference type="ARBA" id="ARBA00023136"/>
    </source>
</evidence>
<dbReference type="Pfam" id="PF10296">
    <property type="entry name" value="MMM1"/>
    <property type="match status" value="1"/>
</dbReference>
<dbReference type="PANTHER" id="PTHR13466">
    <property type="entry name" value="TEX2 PROTEIN-RELATED"/>
    <property type="match status" value="1"/>
</dbReference>
<evidence type="ECO:0000256" key="3">
    <source>
        <dbReference type="ARBA" id="ARBA00022692"/>
    </source>
</evidence>
<keyword evidence="8 10" id="KW-0472">Membrane</keyword>
<gene>
    <name evidence="12" type="ORF">CYY_006656</name>
</gene>
<name>A0A8J4PRK3_9MYCE</name>
<dbReference type="GO" id="GO:0008289">
    <property type="term" value="F:lipid binding"/>
    <property type="evidence" value="ECO:0007669"/>
    <property type="project" value="UniProtKB-KW"/>
</dbReference>
<keyword evidence="3 10" id="KW-0812">Transmembrane</keyword>
<evidence type="ECO:0000256" key="7">
    <source>
        <dbReference type="ARBA" id="ARBA00023121"/>
    </source>
</evidence>
<feature type="compositionally biased region" description="Low complexity" evidence="9">
    <location>
        <begin position="369"/>
        <end position="397"/>
    </location>
</feature>
<keyword evidence="6" id="KW-0445">Lipid transport</keyword>
<evidence type="ECO:0000256" key="10">
    <source>
        <dbReference type="SAM" id="Phobius"/>
    </source>
</evidence>
<feature type="region of interest" description="Disordered" evidence="9">
    <location>
        <begin position="369"/>
        <end position="414"/>
    </location>
</feature>
<dbReference type="GO" id="GO:0006869">
    <property type="term" value="P:lipid transport"/>
    <property type="evidence" value="ECO:0007669"/>
    <property type="project" value="UniProtKB-KW"/>
</dbReference>
<feature type="region of interest" description="Disordered" evidence="9">
    <location>
        <begin position="305"/>
        <end position="334"/>
    </location>
</feature>
<dbReference type="PROSITE" id="PS51847">
    <property type="entry name" value="SMP"/>
    <property type="match status" value="1"/>
</dbReference>